<dbReference type="GO" id="GO:0005509">
    <property type="term" value="F:calcium ion binding"/>
    <property type="evidence" value="ECO:0007669"/>
    <property type="project" value="InterPro"/>
</dbReference>
<feature type="region of interest" description="Disordered" evidence="11">
    <location>
        <begin position="1339"/>
        <end position="1384"/>
    </location>
</feature>
<dbReference type="GO" id="GO:0072686">
    <property type="term" value="C:mitotic spindle"/>
    <property type="evidence" value="ECO:0007669"/>
    <property type="project" value="TreeGrafter"/>
</dbReference>
<keyword evidence="2" id="KW-0963">Cytoplasm</keyword>
<organism evidence="14 15">
    <name type="scientific">Triparma retinervis</name>
    <dbReference type="NCBI Taxonomy" id="2557542"/>
    <lineage>
        <taxon>Eukaryota</taxon>
        <taxon>Sar</taxon>
        <taxon>Stramenopiles</taxon>
        <taxon>Ochrophyta</taxon>
        <taxon>Bolidophyceae</taxon>
        <taxon>Parmales</taxon>
        <taxon>Triparmaceae</taxon>
        <taxon>Triparma</taxon>
    </lineage>
</organism>
<dbReference type="Proteomes" id="UP001165082">
    <property type="component" value="Unassembled WGS sequence"/>
</dbReference>
<dbReference type="OrthoDB" id="194372at2759"/>
<dbReference type="CDD" id="cd00051">
    <property type="entry name" value="EFh"/>
    <property type="match status" value="1"/>
</dbReference>
<feature type="compositionally biased region" description="Polar residues" evidence="11">
    <location>
        <begin position="38"/>
        <end position="49"/>
    </location>
</feature>
<keyword evidence="3" id="KW-0493">Microtubule</keyword>
<dbReference type="InterPro" id="IPR027417">
    <property type="entry name" value="P-loop_NTPase"/>
</dbReference>
<comment type="similarity">
    <text evidence="9">Belongs to the TRAFAC class myosin-kinesin ATPase superfamily. Kinesin family. KIN-5/BimC subfamily.</text>
</comment>
<name>A0A9W7L185_9STRA</name>
<evidence type="ECO:0000256" key="10">
    <source>
        <dbReference type="PROSITE-ProRule" id="PRU00283"/>
    </source>
</evidence>
<evidence type="ECO:0000313" key="14">
    <source>
        <dbReference type="EMBL" id="GMI21207.1"/>
    </source>
</evidence>
<dbReference type="InterPro" id="IPR001752">
    <property type="entry name" value="Kinesin_motor_dom"/>
</dbReference>
<feature type="domain" description="EF-hand" evidence="13">
    <location>
        <begin position="1256"/>
        <end position="1291"/>
    </location>
</feature>
<feature type="domain" description="EF-hand" evidence="13">
    <location>
        <begin position="1086"/>
        <end position="1121"/>
    </location>
</feature>
<dbReference type="InterPro" id="IPR011992">
    <property type="entry name" value="EF-hand-dom_pair"/>
</dbReference>
<evidence type="ECO:0000259" key="12">
    <source>
        <dbReference type="PROSITE" id="PS50067"/>
    </source>
</evidence>
<dbReference type="InterPro" id="IPR036961">
    <property type="entry name" value="Kinesin_motor_dom_sf"/>
</dbReference>
<feature type="compositionally biased region" description="Low complexity" evidence="11">
    <location>
        <begin position="50"/>
        <end position="66"/>
    </location>
</feature>
<dbReference type="SUPFAM" id="SSF52540">
    <property type="entry name" value="P-loop containing nucleoside triphosphate hydrolases"/>
    <property type="match status" value="1"/>
</dbReference>
<dbReference type="Pfam" id="PF00225">
    <property type="entry name" value="Kinesin"/>
    <property type="match status" value="1"/>
</dbReference>
<evidence type="ECO:0000256" key="9">
    <source>
        <dbReference type="ARBA" id="ARBA00034704"/>
    </source>
</evidence>
<feature type="region of interest" description="Disordered" evidence="11">
    <location>
        <begin position="541"/>
        <end position="571"/>
    </location>
</feature>
<protein>
    <recommendedName>
        <fullName evidence="16">Calmodulin</fullName>
    </recommendedName>
</protein>
<keyword evidence="4 10" id="KW-0547">Nucleotide-binding</keyword>
<feature type="domain" description="Kinesin motor" evidence="12">
    <location>
        <begin position="608"/>
        <end position="971"/>
    </location>
</feature>
<dbReference type="SMART" id="SM00054">
    <property type="entry name" value="EFh"/>
    <property type="match status" value="3"/>
</dbReference>
<proteinExistence type="inferred from homology"/>
<evidence type="ECO:0008006" key="16">
    <source>
        <dbReference type="Google" id="ProtNLM"/>
    </source>
</evidence>
<feature type="compositionally biased region" description="Basic and acidic residues" evidence="11">
    <location>
        <begin position="544"/>
        <end position="553"/>
    </location>
</feature>
<evidence type="ECO:0000256" key="11">
    <source>
        <dbReference type="SAM" id="MobiDB-lite"/>
    </source>
</evidence>
<dbReference type="PANTHER" id="PTHR47970:SF12">
    <property type="entry name" value="KINESIN FAMILY MEMBER 11"/>
    <property type="match status" value="1"/>
</dbReference>
<dbReference type="PRINTS" id="PR00380">
    <property type="entry name" value="KINESINHEAVY"/>
</dbReference>
<dbReference type="PROSITE" id="PS00018">
    <property type="entry name" value="EF_HAND_1"/>
    <property type="match status" value="3"/>
</dbReference>
<dbReference type="Pfam" id="PF13202">
    <property type="entry name" value="EF-hand_5"/>
    <property type="match status" value="1"/>
</dbReference>
<comment type="caution">
    <text evidence="14">The sequence shown here is derived from an EMBL/GenBank/DDBJ whole genome shotgun (WGS) entry which is preliminary data.</text>
</comment>
<dbReference type="SUPFAM" id="SSF47473">
    <property type="entry name" value="EF-hand"/>
    <property type="match status" value="1"/>
</dbReference>
<dbReference type="SMART" id="SM00129">
    <property type="entry name" value="KISc"/>
    <property type="match status" value="1"/>
</dbReference>
<dbReference type="PROSITE" id="PS50067">
    <property type="entry name" value="KINESIN_MOTOR_2"/>
    <property type="match status" value="1"/>
</dbReference>
<keyword evidence="8" id="KW-0206">Cytoskeleton</keyword>
<dbReference type="EMBL" id="BRXZ01008090">
    <property type="protein sequence ID" value="GMI21207.1"/>
    <property type="molecule type" value="Genomic_DNA"/>
</dbReference>
<dbReference type="GO" id="GO:0090307">
    <property type="term" value="P:mitotic spindle assembly"/>
    <property type="evidence" value="ECO:0007669"/>
    <property type="project" value="TreeGrafter"/>
</dbReference>
<dbReference type="GO" id="GO:0008017">
    <property type="term" value="F:microtubule binding"/>
    <property type="evidence" value="ECO:0007669"/>
    <property type="project" value="InterPro"/>
</dbReference>
<dbReference type="Gene3D" id="3.40.850.10">
    <property type="entry name" value="Kinesin motor domain"/>
    <property type="match status" value="1"/>
</dbReference>
<evidence type="ECO:0000256" key="1">
    <source>
        <dbReference type="ARBA" id="ARBA00004245"/>
    </source>
</evidence>
<dbReference type="InterPro" id="IPR047149">
    <property type="entry name" value="KIF11-like"/>
</dbReference>
<feature type="compositionally biased region" description="Acidic residues" evidence="11">
    <location>
        <begin position="554"/>
        <end position="571"/>
    </location>
</feature>
<dbReference type="FunFam" id="3.40.850.10:FF:000019">
    <property type="entry name" value="Kinesin-like protein KIN-5D"/>
    <property type="match status" value="1"/>
</dbReference>
<evidence type="ECO:0000256" key="8">
    <source>
        <dbReference type="ARBA" id="ARBA00023212"/>
    </source>
</evidence>
<evidence type="ECO:0000256" key="7">
    <source>
        <dbReference type="ARBA" id="ARBA00023175"/>
    </source>
</evidence>
<dbReference type="Gene3D" id="1.10.238.10">
    <property type="entry name" value="EF-hand"/>
    <property type="match status" value="2"/>
</dbReference>
<dbReference type="InterPro" id="IPR002048">
    <property type="entry name" value="EF_hand_dom"/>
</dbReference>
<feature type="compositionally biased region" description="Low complexity" evidence="11">
    <location>
        <begin position="1353"/>
        <end position="1366"/>
    </location>
</feature>
<feature type="binding site" evidence="10">
    <location>
        <begin position="692"/>
        <end position="699"/>
    </location>
    <ligand>
        <name>ATP</name>
        <dbReference type="ChEBI" id="CHEBI:30616"/>
    </ligand>
</feature>
<dbReference type="PANTHER" id="PTHR47970">
    <property type="entry name" value="KINESIN-LIKE PROTEIN KIF11"/>
    <property type="match status" value="1"/>
</dbReference>
<feature type="region of interest" description="Disordered" evidence="11">
    <location>
        <begin position="1535"/>
        <end position="1555"/>
    </location>
</feature>
<evidence type="ECO:0000256" key="5">
    <source>
        <dbReference type="ARBA" id="ARBA00022837"/>
    </source>
</evidence>
<evidence type="ECO:0000256" key="3">
    <source>
        <dbReference type="ARBA" id="ARBA00022701"/>
    </source>
</evidence>
<feature type="region of interest" description="Disordered" evidence="11">
    <location>
        <begin position="172"/>
        <end position="196"/>
    </location>
</feature>
<keyword evidence="7 10" id="KW-0505">Motor protein</keyword>
<evidence type="ECO:0000256" key="6">
    <source>
        <dbReference type="ARBA" id="ARBA00022840"/>
    </source>
</evidence>
<dbReference type="Pfam" id="PF13499">
    <property type="entry name" value="EF-hand_7"/>
    <property type="match status" value="1"/>
</dbReference>
<dbReference type="GO" id="GO:0005876">
    <property type="term" value="C:spindle microtubule"/>
    <property type="evidence" value="ECO:0007669"/>
    <property type="project" value="TreeGrafter"/>
</dbReference>
<reference evidence="14" key="1">
    <citation type="submission" date="2022-07" db="EMBL/GenBank/DDBJ databases">
        <title>Genome analysis of Parmales, a sister group of diatoms, reveals the evolutionary specialization of diatoms from phago-mixotrophs to photoautotrophs.</title>
        <authorList>
            <person name="Ban H."/>
            <person name="Sato S."/>
            <person name="Yoshikawa S."/>
            <person name="Kazumasa Y."/>
            <person name="Nakamura Y."/>
            <person name="Ichinomiya M."/>
            <person name="Saitoh K."/>
            <person name="Sato N."/>
            <person name="Blanc-Mathieu R."/>
            <person name="Endo H."/>
            <person name="Kuwata A."/>
            <person name="Ogata H."/>
        </authorList>
    </citation>
    <scope>NUCLEOTIDE SEQUENCE</scope>
</reference>
<dbReference type="PROSITE" id="PS50222">
    <property type="entry name" value="EF_HAND_2"/>
    <property type="match status" value="2"/>
</dbReference>
<gene>
    <name evidence="14" type="ORF">TrRE_jg4486</name>
</gene>
<keyword evidence="6 10" id="KW-0067">ATP-binding</keyword>
<keyword evidence="15" id="KW-1185">Reference proteome</keyword>
<dbReference type="GO" id="GO:0007018">
    <property type="term" value="P:microtubule-based movement"/>
    <property type="evidence" value="ECO:0007669"/>
    <property type="project" value="InterPro"/>
</dbReference>
<dbReference type="GO" id="GO:0008574">
    <property type="term" value="F:plus-end-directed microtubule motor activity"/>
    <property type="evidence" value="ECO:0007669"/>
    <property type="project" value="TreeGrafter"/>
</dbReference>
<dbReference type="GO" id="GO:0051231">
    <property type="term" value="P:spindle elongation"/>
    <property type="evidence" value="ECO:0007669"/>
    <property type="project" value="TreeGrafter"/>
</dbReference>
<accession>A0A9W7L185</accession>
<dbReference type="GO" id="GO:0005524">
    <property type="term" value="F:ATP binding"/>
    <property type="evidence" value="ECO:0007669"/>
    <property type="project" value="UniProtKB-UniRule"/>
</dbReference>
<sequence length="1555" mass="168649">MTSHPPVPILPPSLSSTVTEVLYHSSPATFVVSTAASSLPTPSLGTLKQSTPTSTDRSSTARSTSSLPEIPNTSLISSLYFVNEDSGTFGLITISHGSPPESRVTTTTLCTNLVRPTRVVLSGDVALKALYDNPPPASLLPATDEASKVLTDNLHEEYERLLKRARPLAYILDSGRPPSDDGGDDDDTTSTKGSIRVYNPESGSITLLAAGLNNPAGLTCTPSSDLIYIEDVTVSKLGDDDSRRSYKARAVKCIAGRDVMDYAESGELVPRKRQVCIRVINPSVSGRARVPIVMDDGTLLVAVERGNLQDYSKSTTIGGRHGSDDAGGSVLAYRPTPAPSGACDADPPGGDHEYALQPTNRSNASTIPLFANAGEDRNPCRYFADRGLGEEGRLYEAFRYQGRPEVVYENTAIIRDLTVNPHTGGMVAAGKGRGPGDYRPHGILGMDEGEVTPLVVGHAECVTVGGGRGFECVKSHPGAPFDCSDAPLDDEGRQPYCQRDFAAFYVTKDIKTTKLMAVYSKESQPARMMRTRAIAKIPIPETPRPIEDDTFGREEEEEEEEEESELEEEQEELFNALSEGLAGEKGEGEQAKWMAQNDPTLKTSGVVNVKVILRCRPLMRREVKAMIPSGVRCTRNDVTVDGAFLPLKQDKTYAFDRVFGPDTTQRQVYQEAVAPIVQRVLDGFKCTVFAYGQTGSGKTYSMEGEAGGKKGSEVAGLIPRAVHSIFDELNRDKGCRYTVTASHMEVYLEQAYDLLASAGPGRWKSGGHMKEKLSIVERRGAGIEIDEDDSDYTDKARSLRGGGVEVVGLSEVVVKKPSDIFKIMHRTKQNRHAAETLCNRQSSRSHAIFTIKVTATRRIPGGKGGLMTKRGALNLVDLSGSESIKRSGAEGVQAREASMIGRSLLSLGRVIRSLVAKERHVPYRESKLTRILSDSLGGSSYTALLLAITPNSEMISETMSTLGYGMLARNIINLPKKDEVVVKKRKKKKINADGVEVEVSSDEDSELPEGFDGNGELRNLELAAEQIREHVLPWQGSVPIRRRGAGEGVRGERVPLGDANRTPRVFHGETVEWSRGVCHGGRLSSHAAKCFTDIFNKFDSNGDGEINMSEVKALDFTVGTDAGTPGAEDFLAAWERTRRKKSRNPYEGNNQPGHITLEKWLEFCRRVAVEDPLAARGMIAKGGFTLSFGKALEGGEFGFANATATSRKIQEEMEREKEERNKKKFAASQLGGSQMAAKSKVAYESLEKIKDIASRKEGFDLKLAFKKFDLDGNGTVDHDELKAVVEEMCSEPDENGKVHRVAKWEMDAIINLFDPNDDGEIDYGEFAWTFFNRRALTSKDAGKEGGGEEGAETGRTGATTAGFTTTTGGGRGRRKKHDPDPVMPPPPATAGFIKLSDAIQGLVELTPRDARGVRLRDLVTTKQKEMEKEKGKGKENEGERKALSVLQLRDVVESARSKGSGSKTMARSMSAGAMGTGAMGMGTMGAGGGTGGAFAKTGGRKKKGRGEKPKDWQQWVIKSRNTWNKTAQKVMTGGRVDLRGGGVANRSHPKVPNLW</sequence>
<evidence type="ECO:0000256" key="2">
    <source>
        <dbReference type="ARBA" id="ARBA00022490"/>
    </source>
</evidence>
<keyword evidence="5" id="KW-0106">Calcium</keyword>
<feature type="region of interest" description="Disordered" evidence="11">
    <location>
        <begin position="38"/>
        <end position="68"/>
    </location>
</feature>
<dbReference type="InterPro" id="IPR018247">
    <property type="entry name" value="EF_Hand_1_Ca_BS"/>
</dbReference>
<evidence type="ECO:0000313" key="15">
    <source>
        <dbReference type="Proteomes" id="UP001165082"/>
    </source>
</evidence>
<evidence type="ECO:0000256" key="4">
    <source>
        <dbReference type="ARBA" id="ARBA00022741"/>
    </source>
</evidence>
<comment type="subcellular location">
    <subcellularLocation>
        <location evidence="1">Cytoplasm</location>
        <location evidence="1">Cytoskeleton</location>
    </subcellularLocation>
</comment>
<evidence type="ECO:0000259" key="13">
    <source>
        <dbReference type="PROSITE" id="PS50222"/>
    </source>
</evidence>